<dbReference type="AlphaFoldDB" id="E3K358"/>
<dbReference type="EMBL" id="DS178271">
    <property type="protein sequence ID" value="EFP78915.1"/>
    <property type="molecule type" value="Genomic_DNA"/>
</dbReference>
<proteinExistence type="predicted"/>
<dbReference type="VEuPathDB" id="FungiDB:PGTG_04871"/>
<name>E3K358_PUCGT</name>
<sequence>MSSRVGKHCRKKLESLFGVFITLPEYLARLGVSQLNWDALNQLS</sequence>
<protein>
    <submittedName>
        <fullName evidence="1">Uncharacterized protein</fullName>
    </submittedName>
</protein>
<reference key="1">
    <citation type="submission" date="2007-01" db="EMBL/GenBank/DDBJ databases">
        <title>The Genome Sequence of Puccinia graminis f. sp. tritici Strain CRL 75-36-700-3.</title>
        <authorList>
            <consortium name="The Broad Institute Genome Sequencing Platform"/>
            <person name="Birren B."/>
            <person name="Lander E."/>
            <person name="Galagan J."/>
            <person name="Nusbaum C."/>
            <person name="Devon K."/>
            <person name="Cuomo C."/>
            <person name="Jaffe D."/>
            <person name="Butler J."/>
            <person name="Alvarez P."/>
            <person name="Gnerre S."/>
            <person name="Grabherr M."/>
            <person name="Mauceli E."/>
            <person name="Brockman W."/>
            <person name="Young S."/>
            <person name="LaButti K."/>
            <person name="Sykes S."/>
            <person name="DeCaprio D."/>
            <person name="Crawford M."/>
            <person name="Koehrsen M."/>
            <person name="Engels R."/>
            <person name="Montgomery P."/>
            <person name="Pearson M."/>
            <person name="Howarth C."/>
            <person name="Larson L."/>
            <person name="White J."/>
            <person name="Zeng Q."/>
            <person name="Kodira C."/>
            <person name="Yandava C."/>
            <person name="Alvarado L."/>
            <person name="O'Leary S."/>
            <person name="Szabo L."/>
            <person name="Dean R."/>
            <person name="Schein J."/>
        </authorList>
    </citation>
    <scope>NUCLEOTIDE SEQUENCE</scope>
    <source>
        <strain>CRL 75-36-700-3</strain>
    </source>
</reference>
<evidence type="ECO:0000313" key="2">
    <source>
        <dbReference type="Proteomes" id="UP000008783"/>
    </source>
</evidence>
<dbReference type="HOGENOM" id="CLU_3224814_0_0_1"/>
<dbReference type="InParanoid" id="E3K358"/>
<accession>E3K358</accession>
<organism evidence="1 2">
    <name type="scientific">Puccinia graminis f. sp. tritici (strain CRL 75-36-700-3 / race SCCL)</name>
    <name type="common">Black stem rust fungus</name>
    <dbReference type="NCBI Taxonomy" id="418459"/>
    <lineage>
        <taxon>Eukaryota</taxon>
        <taxon>Fungi</taxon>
        <taxon>Dikarya</taxon>
        <taxon>Basidiomycota</taxon>
        <taxon>Pucciniomycotina</taxon>
        <taxon>Pucciniomycetes</taxon>
        <taxon>Pucciniales</taxon>
        <taxon>Pucciniaceae</taxon>
        <taxon>Puccinia</taxon>
    </lineage>
</organism>
<dbReference type="RefSeq" id="XP_003323334.1">
    <property type="nucleotide sequence ID" value="XM_003323286.1"/>
</dbReference>
<reference evidence="2" key="2">
    <citation type="journal article" date="2011" name="Proc. Natl. Acad. Sci. U.S.A.">
        <title>Obligate biotrophy features unraveled by the genomic analysis of rust fungi.</title>
        <authorList>
            <person name="Duplessis S."/>
            <person name="Cuomo C.A."/>
            <person name="Lin Y.-C."/>
            <person name="Aerts A."/>
            <person name="Tisserant E."/>
            <person name="Veneault-Fourrey C."/>
            <person name="Joly D.L."/>
            <person name="Hacquard S."/>
            <person name="Amselem J."/>
            <person name="Cantarel B.L."/>
            <person name="Chiu R."/>
            <person name="Coutinho P.M."/>
            <person name="Feau N."/>
            <person name="Field M."/>
            <person name="Frey P."/>
            <person name="Gelhaye E."/>
            <person name="Goldberg J."/>
            <person name="Grabherr M.G."/>
            <person name="Kodira C.D."/>
            <person name="Kohler A."/>
            <person name="Kuees U."/>
            <person name="Lindquist E.A."/>
            <person name="Lucas S.M."/>
            <person name="Mago R."/>
            <person name="Mauceli E."/>
            <person name="Morin E."/>
            <person name="Murat C."/>
            <person name="Pangilinan J.L."/>
            <person name="Park R."/>
            <person name="Pearson M."/>
            <person name="Quesneville H."/>
            <person name="Rouhier N."/>
            <person name="Sakthikumar S."/>
            <person name="Salamov A.A."/>
            <person name="Schmutz J."/>
            <person name="Selles B."/>
            <person name="Shapiro H."/>
            <person name="Tanguay P."/>
            <person name="Tuskan G.A."/>
            <person name="Henrissat B."/>
            <person name="Van de Peer Y."/>
            <person name="Rouze P."/>
            <person name="Ellis J.G."/>
            <person name="Dodds P.N."/>
            <person name="Schein J.E."/>
            <person name="Zhong S."/>
            <person name="Hamelin R.C."/>
            <person name="Grigoriev I.V."/>
            <person name="Szabo L.J."/>
            <person name="Martin F."/>
        </authorList>
    </citation>
    <scope>NUCLEOTIDE SEQUENCE [LARGE SCALE GENOMIC DNA]</scope>
    <source>
        <strain evidence="2">CRL 75-36-700-3 / race SCCL</strain>
    </source>
</reference>
<keyword evidence="2" id="KW-1185">Reference proteome</keyword>
<dbReference type="GeneID" id="10537103"/>
<dbReference type="KEGG" id="pgr:PGTG_04871"/>
<evidence type="ECO:0000313" key="1">
    <source>
        <dbReference type="EMBL" id="EFP78915.1"/>
    </source>
</evidence>
<gene>
    <name evidence="1" type="ORF">PGTG_04871</name>
</gene>
<dbReference type="Proteomes" id="UP000008783">
    <property type="component" value="Unassembled WGS sequence"/>
</dbReference>